<gene>
    <name evidence="2" type="ORF">GCM10022254_29690</name>
</gene>
<comment type="caution">
    <text evidence="2">The sequence shown here is derived from an EMBL/GenBank/DDBJ whole genome shotgun (WGS) entry which is preliminary data.</text>
</comment>
<dbReference type="RefSeq" id="WP_344896126.1">
    <property type="nucleotide sequence ID" value="NZ_BAABAS010000006.1"/>
</dbReference>
<dbReference type="Proteomes" id="UP001501710">
    <property type="component" value="Unassembled WGS sequence"/>
</dbReference>
<keyword evidence="3" id="KW-1185">Reference proteome</keyword>
<name>A0ABP8C107_9ACTN</name>
<dbReference type="EMBL" id="BAABAS010000006">
    <property type="protein sequence ID" value="GAA4231714.1"/>
    <property type="molecule type" value="Genomic_DNA"/>
</dbReference>
<feature type="transmembrane region" description="Helical" evidence="1">
    <location>
        <begin position="36"/>
        <end position="57"/>
    </location>
</feature>
<proteinExistence type="predicted"/>
<organism evidence="2 3">
    <name type="scientific">Actinomadura meridiana</name>
    <dbReference type="NCBI Taxonomy" id="559626"/>
    <lineage>
        <taxon>Bacteria</taxon>
        <taxon>Bacillati</taxon>
        <taxon>Actinomycetota</taxon>
        <taxon>Actinomycetes</taxon>
        <taxon>Streptosporangiales</taxon>
        <taxon>Thermomonosporaceae</taxon>
        <taxon>Actinomadura</taxon>
    </lineage>
</organism>
<feature type="transmembrane region" description="Helical" evidence="1">
    <location>
        <begin position="7"/>
        <end position="30"/>
    </location>
</feature>
<evidence type="ECO:0000313" key="3">
    <source>
        <dbReference type="Proteomes" id="UP001501710"/>
    </source>
</evidence>
<keyword evidence="1" id="KW-1133">Transmembrane helix</keyword>
<protein>
    <submittedName>
        <fullName evidence="2">Uncharacterized protein</fullName>
    </submittedName>
</protein>
<accession>A0ABP8C107</accession>
<evidence type="ECO:0000256" key="1">
    <source>
        <dbReference type="SAM" id="Phobius"/>
    </source>
</evidence>
<evidence type="ECO:0000313" key="2">
    <source>
        <dbReference type="EMBL" id="GAA4231714.1"/>
    </source>
</evidence>
<keyword evidence="1" id="KW-0472">Membrane</keyword>
<reference evidence="3" key="1">
    <citation type="journal article" date="2019" name="Int. J. Syst. Evol. Microbiol.">
        <title>The Global Catalogue of Microorganisms (GCM) 10K type strain sequencing project: providing services to taxonomists for standard genome sequencing and annotation.</title>
        <authorList>
            <consortium name="The Broad Institute Genomics Platform"/>
            <consortium name="The Broad Institute Genome Sequencing Center for Infectious Disease"/>
            <person name="Wu L."/>
            <person name="Ma J."/>
        </authorList>
    </citation>
    <scope>NUCLEOTIDE SEQUENCE [LARGE SCALE GENOMIC DNA]</scope>
    <source>
        <strain evidence="3">JCM 17440</strain>
    </source>
</reference>
<keyword evidence="1" id="KW-0812">Transmembrane</keyword>
<sequence>MTRRALTGVGAVVAVMALVGLGAYFAAVGLDDADKLASVLGVFVALAGLAVAVYGLVTSSSGSTGGNTTNVRMTGTAKGHGRVFMAGGDQTNNE</sequence>